<dbReference type="EMBL" id="JACEGQ020000018">
    <property type="protein sequence ID" value="KAH8481620.1"/>
    <property type="molecule type" value="Genomic_DNA"/>
</dbReference>
<dbReference type="Proteomes" id="UP000807159">
    <property type="component" value="Chromosome 18"/>
</dbReference>
<protein>
    <submittedName>
        <fullName evidence="1">Uncharacterized protein</fullName>
    </submittedName>
</protein>
<reference evidence="1" key="1">
    <citation type="journal article" date="2021" name="J. Hered.">
        <title>Genome Assembly of Salicaceae Populus deltoides (Eastern Cottonwood) I-69 Based on Nanopore Sequencing and Hi-C Technologies.</title>
        <authorList>
            <person name="Bai S."/>
            <person name="Wu H."/>
            <person name="Zhang J."/>
            <person name="Pan Z."/>
            <person name="Zhao W."/>
            <person name="Li Z."/>
            <person name="Tong C."/>
        </authorList>
    </citation>
    <scope>NUCLEOTIDE SEQUENCE</scope>
    <source>
        <tissue evidence="1">Leaf</tissue>
    </source>
</reference>
<evidence type="ECO:0000313" key="2">
    <source>
        <dbReference type="Proteomes" id="UP000807159"/>
    </source>
</evidence>
<proteinExistence type="predicted"/>
<organism evidence="1 2">
    <name type="scientific">Populus deltoides</name>
    <name type="common">Eastern poplar</name>
    <name type="synonym">Eastern cottonwood</name>
    <dbReference type="NCBI Taxonomy" id="3696"/>
    <lineage>
        <taxon>Eukaryota</taxon>
        <taxon>Viridiplantae</taxon>
        <taxon>Streptophyta</taxon>
        <taxon>Embryophyta</taxon>
        <taxon>Tracheophyta</taxon>
        <taxon>Spermatophyta</taxon>
        <taxon>Magnoliopsida</taxon>
        <taxon>eudicotyledons</taxon>
        <taxon>Gunneridae</taxon>
        <taxon>Pentapetalae</taxon>
        <taxon>rosids</taxon>
        <taxon>fabids</taxon>
        <taxon>Malpighiales</taxon>
        <taxon>Salicaceae</taxon>
        <taxon>Saliceae</taxon>
        <taxon>Populus</taxon>
    </lineage>
</organism>
<keyword evidence="2" id="KW-1185">Reference proteome</keyword>
<evidence type="ECO:0000313" key="1">
    <source>
        <dbReference type="EMBL" id="KAH8481620.1"/>
    </source>
</evidence>
<dbReference type="AlphaFoldDB" id="A0A8T2WLH4"/>
<sequence length="117" mass="12660">MKGEEAVASGVHENKLILRLGIRAMRIKSRDDFPNFPPTTTPPVIVKHSTATNYELKAPLLLQSLKEIREEADSTLVERIQEQVKWCGLLMGGLVMFNGIAAGSEGLVDGAGSLDNG</sequence>
<gene>
    <name evidence="1" type="ORF">H0E87_029196</name>
</gene>
<name>A0A8T2WLH4_POPDE</name>
<accession>A0A8T2WLH4</accession>
<comment type="caution">
    <text evidence="1">The sequence shown here is derived from an EMBL/GenBank/DDBJ whole genome shotgun (WGS) entry which is preliminary data.</text>
</comment>